<protein>
    <submittedName>
        <fullName evidence="3">Lysophospholipase L1</fullName>
    </submittedName>
</protein>
<dbReference type="RefSeq" id="WP_062045474.1">
    <property type="nucleotide sequence ID" value="NZ_DF968183.1"/>
</dbReference>
<dbReference type="PATRIC" id="fig|1678841.3.peg.3848"/>
<keyword evidence="1" id="KW-1133">Transmembrane helix</keyword>
<dbReference type="STRING" id="1678841.TBC1_121065"/>
<dbReference type="InterPro" id="IPR036514">
    <property type="entry name" value="SGNH_hydro_sf"/>
</dbReference>
<evidence type="ECO:0000313" key="4">
    <source>
        <dbReference type="Proteomes" id="UP000053091"/>
    </source>
</evidence>
<dbReference type="Proteomes" id="UP000053091">
    <property type="component" value="Unassembled WGS sequence"/>
</dbReference>
<keyword evidence="1" id="KW-0472">Membrane</keyword>
<feature type="domain" description="SGNH hydrolase-type esterase" evidence="2">
    <location>
        <begin position="39"/>
        <end position="221"/>
    </location>
</feature>
<dbReference type="SUPFAM" id="SSF52266">
    <property type="entry name" value="SGNH hydrolase"/>
    <property type="match status" value="1"/>
</dbReference>
<dbReference type="PANTHER" id="PTHR30383">
    <property type="entry name" value="THIOESTERASE 1/PROTEASE 1/LYSOPHOSPHOLIPASE L1"/>
    <property type="match status" value="1"/>
</dbReference>
<dbReference type="PANTHER" id="PTHR30383:SF5">
    <property type="entry name" value="SGNH HYDROLASE-TYPE ESTERASE DOMAIN-CONTAINING PROTEIN"/>
    <property type="match status" value="1"/>
</dbReference>
<dbReference type="AlphaFoldDB" id="A0A0S7BW74"/>
<gene>
    <name evidence="3" type="ORF">TBC1_121065</name>
</gene>
<evidence type="ECO:0000256" key="1">
    <source>
        <dbReference type="SAM" id="Phobius"/>
    </source>
</evidence>
<feature type="transmembrane region" description="Helical" evidence="1">
    <location>
        <begin position="12"/>
        <end position="29"/>
    </location>
</feature>
<evidence type="ECO:0000313" key="3">
    <source>
        <dbReference type="EMBL" id="GAP45244.1"/>
    </source>
</evidence>
<keyword evidence="4" id="KW-1185">Reference proteome</keyword>
<accession>A0A0S7BW74</accession>
<reference evidence="3" key="1">
    <citation type="journal article" date="2015" name="Genome Announc.">
        <title>Draft Genome Sequence of Bacteroidales Strain TBC1, a Novel Isolate from a Methanogenic Wastewater Treatment System.</title>
        <authorList>
            <person name="Tourlousse D.M."/>
            <person name="Matsuura N."/>
            <person name="Sun L."/>
            <person name="Toyonaga M."/>
            <person name="Kuroda K."/>
            <person name="Ohashi A."/>
            <person name="Cruz R."/>
            <person name="Yamaguchi T."/>
            <person name="Sekiguchi Y."/>
        </authorList>
    </citation>
    <scope>NUCLEOTIDE SEQUENCE [LARGE SCALE GENOMIC DNA]</scope>
    <source>
        <strain evidence="3">TBC1</strain>
    </source>
</reference>
<proteinExistence type="predicted"/>
<dbReference type="EMBL" id="DF968183">
    <property type="protein sequence ID" value="GAP45244.1"/>
    <property type="molecule type" value="Genomic_DNA"/>
</dbReference>
<keyword evidence="1" id="KW-0812">Transmembrane</keyword>
<evidence type="ECO:0000259" key="2">
    <source>
        <dbReference type="Pfam" id="PF13472"/>
    </source>
</evidence>
<dbReference type="GO" id="GO:0004622">
    <property type="term" value="F:phosphatidylcholine lysophospholipase activity"/>
    <property type="evidence" value="ECO:0007669"/>
    <property type="project" value="TreeGrafter"/>
</dbReference>
<dbReference type="InterPro" id="IPR051532">
    <property type="entry name" value="Ester_Hydrolysis_Enzymes"/>
</dbReference>
<dbReference type="Pfam" id="PF13472">
    <property type="entry name" value="Lipase_GDSL_2"/>
    <property type="match status" value="1"/>
</dbReference>
<name>A0A0S7BW74_9BACT</name>
<dbReference type="OrthoDB" id="9774205at2"/>
<organism evidence="3">
    <name type="scientific">Lentimicrobium saccharophilum</name>
    <dbReference type="NCBI Taxonomy" id="1678841"/>
    <lineage>
        <taxon>Bacteria</taxon>
        <taxon>Pseudomonadati</taxon>
        <taxon>Bacteroidota</taxon>
        <taxon>Bacteroidia</taxon>
        <taxon>Bacteroidales</taxon>
        <taxon>Lentimicrobiaceae</taxon>
        <taxon>Lentimicrobium</taxon>
    </lineage>
</organism>
<dbReference type="Gene3D" id="3.40.50.1110">
    <property type="entry name" value="SGNH hydrolase"/>
    <property type="match status" value="1"/>
</dbReference>
<sequence length="233" mass="26563">MCTRFTSILRRSGRFYLFLISLMLMSFTFQSTKPFRIVFFGDSITQMGNEPGGYIDLMRQEISKNGLNDRYELIGAGIGGNKVYDLYLRLEEDVLKHKPDMVFIYIGVNDVWHKLWGTGTDADKFERFYLALIGKIKAAGADVALCTPAVIGEHTDFTNQLDGDLNRYSQTVRKLAAEEHCKLIDLRRIFLDYNLKNNPDNLDKGILTTDGVHLNDKGNRLVADTFLSEIFPK</sequence>
<dbReference type="InterPro" id="IPR013830">
    <property type="entry name" value="SGNH_hydro"/>
</dbReference>